<keyword evidence="3" id="KW-1185">Reference proteome</keyword>
<proteinExistence type="predicted"/>
<dbReference type="Pfam" id="PF08626">
    <property type="entry name" value="TRAPPC9-Trs120"/>
    <property type="match status" value="1"/>
</dbReference>
<protein>
    <recommendedName>
        <fullName evidence="1">Trs120/TRAPPC9 N-terminal domain-containing protein</fullName>
    </recommendedName>
</protein>
<gene>
    <name evidence="2" type="ORF">SS1G_08728</name>
</gene>
<dbReference type="InParanoid" id="A7ETS1"/>
<evidence type="ECO:0000313" key="2">
    <source>
        <dbReference type="EMBL" id="EDN92863.1"/>
    </source>
</evidence>
<accession>A7ETS1</accession>
<reference evidence="3" key="1">
    <citation type="journal article" date="2011" name="PLoS Genet.">
        <title>Genomic analysis of the necrotrophic fungal pathogens Sclerotinia sclerotiorum and Botrytis cinerea.</title>
        <authorList>
            <person name="Amselem J."/>
            <person name="Cuomo C.A."/>
            <person name="van Kan J.A."/>
            <person name="Viaud M."/>
            <person name="Benito E.P."/>
            <person name="Couloux A."/>
            <person name="Coutinho P.M."/>
            <person name="de Vries R.P."/>
            <person name="Dyer P.S."/>
            <person name="Fillinger S."/>
            <person name="Fournier E."/>
            <person name="Gout L."/>
            <person name="Hahn M."/>
            <person name="Kohn L."/>
            <person name="Lapalu N."/>
            <person name="Plummer K.M."/>
            <person name="Pradier J.M."/>
            <person name="Quevillon E."/>
            <person name="Sharon A."/>
            <person name="Simon A."/>
            <person name="ten Have A."/>
            <person name="Tudzynski B."/>
            <person name="Tudzynski P."/>
            <person name="Wincker P."/>
            <person name="Andrew M."/>
            <person name="Anthouard V."/>
            <person name="Beever R.E."/>
            <person name="Beffa R."/>
            <person name="Benoit I."/>
            <person name="Bouzid O."/>
            <person name="Brault B."/>
            <person name="Chen Z."/>
            <person name="Choquer M."/>
            <person name="Collemare J."/>
            <person name="Cotton P."/>
            <person name="Danchin E.G."/>
            <person name="Da Silva C."/>
            <person name="Gautier A."/>
            <person name="Giraud C."/>
            <person name="Giraud T."/>
            <person name="Gonzalez C."/>
            <person name="Grossetete S."/>
            <person name="Guldener U."/>
            <person name="Henrissat B."/>
            <person name="Howlett B.J."/>
            <person name="Kodira C."/>
            <person name="Kretschmer M."/>
            <person name="Lappartient A."/>
            <person name="Leroch M."/>
            <person name="Levis C."/>
            <person name="Mauceli E."/>
            <person name="Neuveglise C."/>
            <person name="Oeser B."/>
            <person name="Pearson M."/>
            <person name="Poulain J."/>
            <person name="Poussereau N."/>
            <person name="Quesneville H."/>
            <person name="Rascle C."/>
            <person name="Schumacher J."/>
            <person name="Segurens B."/>
            <person name="Sexton A."/>
            <person name="Silva E."/>
            <person name="Sirven C."/>
            <person name="Soanes D.M."/>
            <person name="Talbot N.J."/>
            <person name="Templeton M."/>
            <person name="Yandava C."/>
            <person name="Yarden O."/>
            <person name="Zeng Q."/>
            <person name="Rollins J.A."/>
            <person name="Lebrun M.H."/>
            <person name="Dickman M."/>
        </authorList>
    </citation>
    <scope>NUCLEOTIDE SEQUENCE [LARGE SCALE GENOMIC DNA]</scope>
    <source>
        <strain evidence="3">ATCC 18683 / 1980 / Ss-1</strain>
    </source>
</reference>
<dbReference type="RefSeq" id="XP_001589964.1">
    <property type="nucleotide sequence ID" value="XM_001589914.1"/>
</dbReference>
<evidence type="ECO:0000313" key="3">
    <source>
        <dbReference type="Proteomes" id="UP000001312"/>
    </source>
</evidence>
<dbReference type="InterPro" id="IPR058563">
    <property type="entry name" value="Trs120_TRAPPC9_N"/>
</dbReference>
<name>A7ETS1_SCLS1</name>
<organism evidence="2 3">
    <name type="scientific">Sclerotinia sclerotiorum (strain ATCC 18683 / 1980 / Ss-1)</name>
    <name type="common">White mold</name>
    <name type="synonym">Whetzelinia sclerotiorum</name>
    <dbReference type="NCBI Taxonomy" id="665079"/>
    <lineage>
        <taxon>Eukaryota</taxon>
        <taxon>Fungi</taxon>
        <taxon>Dikarya</taxon>
        <taxon>Ascomycota</taxon>
        <taxon>Pezizomycotina</taxon>
        <taxon>Leotiomycetes</taxon>
        <taxon>Helotiales</taxon>
        <taxon>Sclerotiniaceae</taxon>
        <taxon>Sclerotinia</taxon>
    </lineage>
</organism>
<dbReference type="KEGG" id="ssl:SS1G_08728"/>
<sequence>MLDQLSPVAPARVRVVLLPIGQIKRARFLSFVERLQPHNVVRLGDISPDGRPHRSED</sequence>
<dbReference type="GeneID" id="5486385"/>
<feature type="domain" description="Trs120/TRAPPC9 N-terminal" evidence="1">
    <location>
        <begin position="5"/>
        <end position="55"/>
    </location>
</feature>
<dbReference type="AlphaFoldDB" id="A7ETS1"/>
<dbReference type="EMBL" id="CH476632">
    <property type="protein sequence ID" value="EDN92863.1"/>
    <property type="molecule type" value="Genomic_DNA"/>
</dbReference>
<evidence type="ECO:0000259" key="1">
    <source>
        <dbReference type="Pfam" id="PF08626"/>
    </source>
</evidence>
<dbReference type="STRING" id="665079.A7ETS1"/>
<dbReference type="Proteomes" id="UP000001312">
    <property type="component" value="Unassembled WGS sequence"/>
</dbReference>